<feature type="transmembrane region" description="Helical" evidence="1">
    <location>
        <begin position="157"/>
        <end position="180"/>
    </location>
</feature>
<name>A0A136Q552_9FIRM</name>
<dbReference type="STRING" id="626937.HMPREF3293_01446"/>
<protein>
    <recommendedName>
        <fullName evidence="4">Nodulation efficiency protein D</fullName>
    </recommendedName>
</protein>
<evidence type="ECO:0008006" key="4">
    <source>
        <dbReference type="Google" id="ProtNLM"/>
    </source>
</evidence>
<keyword evidence="1" id="KW-1133">Transmembrane helix</keyword>
<evidence type="ECO:0000313" key="3">
    <source>
        <dbReference type="Proteomes" id="UP000070366"/>
    </source>
</evidence>
<accession>A0A136Q552</accession>
<reference evidence="2 3" key="1">
    <citation type="submission" date="2016-02" db="EMBL/GenBank/DDBJ databases">
        <authorList>
            <person name="Wen L."/>
            <person name="He K."/>
            <person name="Yang H."/>
        </authorList>
    </citation>
    <scope>NUCLEOTIDE SEQUENCE [LARGE SCALE GENOMIC DNA]</scope>
    <source>
        <strain evidence="2 3">DSM 22607</strain>
    </source>
</reference>
<dbReference type="PATRIC" id="fig|626937.4.peg.1427"/>
<dbReference type="RefSeq" id="WP_147554697.1">
    <property type="nucleotide sequence ID" value="NZ_CABMOF010000004.1"/>
</dbReference>
<dbReference type="AlphaFoldDB" id="A0A136Q552"/>
<dbReference type="InterPro" id="IPR012340">
    <property type="entry name" value="NA-bd_OB-fold"/>
</dbReference>
<gene>
    <name evidence="2" type="ORF">HMPREF3293_01446</name>
</gene>
<dbReference type="EMBL" id="LSZW01000057">
    <property type="protein sequence ID" value="KXK65724.1"/>
    <property type="molecule type" value="Genomic_DNA"/>
</dbReference>
<feature type="transmembrane region" description="Helical" evidence="1">
    <location>
        <begin position="131"/>
        <end position="151"/>
    </location>
</feature>
<feature type="transmembrane region" description="Helical" evidence="1">
    <location>
        <begin position="14"/>
        <end position="35"/>
    </location>
</feature>
<sequence length="263" mass="27028">MLAWWEAMTLVEQIFAVVGIASTVLLVIEVILLLIGAGHGGDADVGADAPGDVHFDPAGEIHPGVPGGADFDVSGHMDMPQDLDIHIGGVTADGISDVDISAGTDAHGGMADMGGPAGTHDTHTHFGASGLHLFTLQGLVAFFAVFGWSGLLMLKSGMLPVASVILAIVFGIIAMVLIAAAMRAMMKLQSDGTLDIRNALGKSGTVYLPIHEKRSAAGKVSLMVQSRLVEMDAVTDGDETIPTGAEVTVVGISNGNTLIVVKK</sequence>
<organism evidence="2 3">
    <name type="scientific">Christensenella minuta</name>
    <dbReference type="NCBI Taxonomy" id="626937"/>
    <lineage>
        <taxon>Bacteria</taxon>
        <taxon>Bacillati</taxon>
        <taxon>Bacillota</taxon>
        <taxon>Clostridia</taxon>
        <taxon>Christensenellales</taxon>
        <taxon>Christensenellaceae</taxon>
        <taxon>Christensenella</taxon>
    </lineage>
</organism>
<evidence type="ECO:0000313" key="2">
    <source>
        <dbReference type="EMBL" id="KXK65724.1"/>
    </source>
</evidence>
<proteinExistence type="predicted"/>
<keyword evidence="3" id="KW-1185">Reference proteome</keyword>
<comment type="caution">
    <text evidence="2">The sequence shown here is derived from an EMBL/GenBank/DDBJ whole genome shotgun (WGS) entry which is preliminary data.</text>
</comment>
<keyword evidence="1" id="KW-0812">Transmembrane</keyword>
<evidence type="ECO:0000256" key="1">
    <source>
        <dbReference type="SAM" id="Phobius"/>
    </source>
</evidence>
<dbReference type="Gene3D" id="2.40.50.140">
    <property type="entry name" value="Nucleic acid-binding proteins"/>
    <property type="match status" value="1"/>
</dbReference>
<keyword evidence="1" id="KW-0472">Membrane</keyword>
<dbReference type="Proteomes" id="UP000070366">
    <property type="component" value="Unassembled WGS sequence"/>
</dbReference>